<reference evidence="2" key="2">
    <citation type="submission" date="2013-12" db="EMBL/GenBank/DDBJ databases">
        <authorList>
            <person name="Yu Y."/>
            <person name="Lee S."/>
            <person name="de Baynast K."/>
            <person name="Wissotski M."/>
            <person name="Liu L."/>
            <person name="Talag J."/>
            <person name="Goicoechea J."/>
            <person name="Angelova A."/>
            <person name="Jetty R."/>
            <person name="Kudrna D."/>
            <person name="Golser W."/>
            <person name="Rivera L."/>
            <person name="Zhang J."/>
            <person name="Wing R."/>
        </authorList>
    </citation>
    <scope>NUCLEOTIDE SEQUENCE</scope>
</reference>
<proteinExistence type="predicted"/>
<evidence type="ECO:0000313" key="1">
    <source>
        <dbReference type="EnsemblPlants" id="LPERR02G02780.1"/>
    </source>
</evidence>
<keyword evidence="2" id="KW-1185">Reference proteome</keyword>
<reference evidence="1" key="3">
    <citation type="submission" date="2015-04" db="UniProtKB">
        <authorList>
            <consortium name="EnsemblPlants"/>
        </authorList>
    </citation>
    <scope>IDENTIFICATION</scope>
</reference>
<dbReference type="EnsemblPlants" id="LPERR02G02780.1">
    <property type="protein sequence ID" value="LPERR02G02780.1"/>
    <property type="gene ID" value="LPERR02G02780"/>
</dbReference>
<dbReference type="HOGENOM" id="CLU_2267630_0_0_1"/>
<sequence>MCPDFDLCNAYQKGAVNDHPSAADRDAQNNEARQMRVSEAKNQAAVSSWDAVHNSCFRRVCSLQDNVVHAPAPCPDHLSFFVLAFAHSVNYNLEYITPDHLRK</sequence>
<dbReference type="Gramene" id="LPERR02G02780.1">
    <property type="protein sequence ID" value="LPERR02G02780.1"/>
    <property type="gene ID" value="LPERR02G02780"/>
</dbReference>
<reference evidence="1 2" key="1">
    <citation type="submission" date="2012-08" db="EMBL/GenBank/DDBJ databases">
        <title>Oryza genome evolution.</title>
        <authorList>
            <person name="Wing R.A."/>
        </authorList>
    </citation>
    <scope>NUCLEOTIDE SEQUENCE</scope>
</reference>
<name>A0A0D9VC04_9ORYZ</name>
<evidence type="ECO:0000313" key="2">
    <source>
        <dbReference type="Proteomes" id="UP000032180"/>
    </source>
</evidence>
<dbReference type="AlphaFoldDB" id="A0A0D9VC04"/>
<organism evidence="1 2">
    <name type="scientific">Leersia perrieri</name>
    <dbReference type="NCBI Taxonomy" id="77586"/>
    <lineage>
        <taxon>Eukaryota</taxon>
        <taxon>Viridiplantae</taxon>
        <taxon>Streptophyta</taxon>
        <taxon>Embryophyta</taxon>
        <taxon>Tracheophyta</taxon>
        <taxon>Spermatophyta</taxon>
        <taxon>Magnoliopsida</taxon>
        <taxon>Liliopsida</taxon>
        <taxon>Poales</taxon>
        <taxon>Poaceae</taxon>
        <taxon>BOP clade</taxon>
        <taxon>Oryzoideae</taxon>
        <taxon>Oryzeae</taxon>
        <taxon>Oryzinae</taxon>
        <taxon>Leersia</taxon>
    </lineage>
</organism>
<protein>
    <submittedName>
        <fullName evidence="1">Uncharacterized protein</fullName>
    </submittedName>
</protein>
<accession>A0A0D9VC04</accession>
<dbReference type="Proteomes" id="UP000032180">
    <property type="component" value="Chromosome 2"/>
</dbReference>